<evidence type="ECO:0000313" key="2">
    <source>
        <dbReference type="Proteomes" id="UP000254000"/>
    </source>
</evidence>
<dbReference type="InterPro" id="IPR036593">
    <property type="entry name" value="CPE0013-like_sf"/>
</dbReference>
<protein>
    <submittedName>
        <fullName evidence="1">Uncharacterized protein</fullName>
    </submittedName>
</protein>
<name>A0A369M7U0_9ACTN</name>
<accession>A0A369M7U0</accession>
<dbReference type="PANTHER" id="PTHR39450:SF1">
    <property type="entry name" value="DUF1667 DOMAIN-CONTAINING PROTEIN"/>
    <property type="match status" value="1"/>
</dbReference>
<gene>
    <name evidence="1" type="ORF">C1877_03245</name>
</gene>
<dbReference type="AlphaFoldDB" id="A0A369M7U0"/>
<proteinExistence type="predicted"/>
<reference evidence="1 2" key="1">
    <citation type="journal article" date="2018" name="Elife">
        <title>Discovery and characterization of a prevalent human gut bacterial enzyme sufficient for the inactivation of a family of plant toxins.</title>
        <authorList>
            <person name="Koppel N."/>
            <person name="Bisanz J.E."/>
            <person name="Pandelia M.E."/>
            <person name="Turnbaugh P.J."/>
            <person name="Balskus E.P."/>
        </authorList>
    </citation>
    <scope>NUCLEOTIDE SEQUENCE [LARGE SCALE GENOMIC DNA]</scope>
    <source>
        <strain evidence="1 2">3C</strain>
    </source>
</reference>
<evidence type="ECO:0000313" key="1">
    <source>
        <dbReference type="EMBL" id="RDB66555.1"/>
    </source>
</evidence>
<dbReference type="PANTHER" id="PTHR39450">
    <property type="entry name" value="MOLYBDOPTERIN OXIDOREDUCTASE, 4FE-4S CLUSTER-BINDING SUBUNIT"/>
    <property type="match status" value="1"/>
</dbReference>
<dbReference type="Proteomes" id="UP000254000">
    <property type="component" value="Unassembled WGS sequence"/>
</dbReference>
<organism evidence="1 2">
    <name type="scientific">Gordonibacter pamelaeae</name>
    <dbReference type="NCBI Taxonomy" id="471189"/>
    <lineage>
        <taxon>Bacteria</taxon>
        <taxon>Bacillati</taxon>
        <taxon>Actinomycetota</taxon>
        <taxon>Coriobacteriia</taxon>
        <taxon>Eggerthellales</taxon>
        <taxon>Eggerthellaceae</taxon>
        <taxon>Gordonibacter</taxon>
    </lineage>
</organism>
<keyword evidence="2" id="KW-1185">Reference proteome</keyword>
<dbReference type="OrthoDB" id="9811531at2"/>
<comment type="caution">
    <text evidence="1">The sequence shown here is derived from an EMBL/GenBank/DDBJ whole genome shotgun (WGS) entry which is preliminary data.</text>
</comment>
<dbReference type="SUPFAM" id="SSF160148">
    <property type="entry name" value="CPE0013-like"/>
    <property type="match status" value="1"/>
</dbReference>
<dbReference type="EMBL" id="PPTS01000002">
    <property type="protein sequence ID" value="RDB66555.1"/>
    <property type="molecule type" value="Genomic_DNA"/>
</dbReference>
<sequence>MQLATEITTFTCICCPLGCQLEAAFDERGGVAEVSGNTCGRGAEYAKREATAPERMVTAVLPVEGCLEPVSVKTASPVPKARVADVLAACLSAHLAAPVAAGDVVVADACGTGVDVVATKSVP</sequence>
<dbReference type="InterPro" id="IPR012460">
    <property type="entry name" value="DUF1667"/>
</dbReference>
<dbReference type="Pfam" id="PF07892">
    <property type="entry name" value="DUF1667"/>
    <property type="match status" value="1"/>
</dbReference>
<dbReference type="Gene3D" id="3.10.530.10">
    <property type="entry name" value="CPE0013-like"/>
    <property type="match status" value="1"/>
</dbReference>